<dbReference type="PROSITE" id="PS51186">
    <property type="entry name" value="GNAT"/>
    <property type="match status" value="1"/>
</dbReference>
<dbReference type="PANTHER" id="PTHR43626">
    <property type="entry name" value="ACYL-COA N-ACYLTRANSFERASE"/>
    <property type="match status" value="1"/>
</dbReference>
<dbReference type="InterPro" id="IPR016181">
    <property type="entry name" value="Acyl_CoA_acyltransferase"/>
</dbReference>
<accession>C1EHD7</accession>
<gene>
    <name evidence="5" type="ORF">MICPUN_64188</name>
</gene>
<protein>
    <recommendedName>
        <fullName evidence="4">N-acetyltransferase domain-containing protein</fullName>
    </recommendedName>
</protein>
<proteinExistence type="predicted"/>
<evidence type="ECO:0000313" key="5">
    <source>
        <dbReference type="EMBL" id="ACO67279.1"/>
    </source>
</evidence>
<dbReference type="EMBL" id="CP001332">
    <property type="protein sequence ID" value="ACO67279.1"/>
    <property type="molecule type" value="Genomic_DNA"/>
</dbReference>
<dbReference type="RefSeq" id="XP_002506021.1">
    <property type="nucleotide sequence ID" value="XM_002505975.1"/>
</dbReference>
<dbReference type="GeneID" id="8248951"/>
<keyword evidence="2" id="KW-0012">Acyltransferase</keyword>
<dbReference type="OrthoDB" id="2744543at2759"/>
<sequence>MATRPLPSPPPPLAWRSRVTDSPVASTSGARCVPGRRRPVPATTEAFHFRDTAANESRGSSSASRAAVMTDTSRGSGASASLRGLAFTSKPENIDPARAAALLGRAGDDRLARKLARMLAAKEACVIGAFARVDADETKRPGGRDNGTSDGGLAGIWAMGFDMLAGEGNVEGKTLVGFAHAATDGAMVATVDIVVVHPSHRAKGLGRKLVKRLADELRYREIFDIGVRAPTDLAGFFAACNFGPDAEGAVLMSLPLEAIGGGEREVSSSSSEEAWVGAETCLRTLGEGIDPGRTLKDNGEGLRAMLLGEIDKMERERANRARFPL</sequence>
<dbReference type="AlphaFoldDB" id="C1EHD7"/>
<name>C1EHD7_MICCC</name>
<dbReference type="Proteomes" id="UP000002009">
    <property type="component" value="Chromosome 14"/>
</dbReference>
<organism evidence="5 6">
    <name type="scientific">Micromonas commoda (strain RCC299 / NOUM17 / CCMP2709)</name>
    <name type="common">Picoplanktonic green alga</name>
    <dbReference type="NCBI Taxonomy" id="296587"/>
    <lineage>
        <taxon>Eukaryota</taxon>
        <taxon>Viridiplantae</taxon>
        <taxon>Chlorophyta</taxon>
        <taxon>Mamiellophyceae</taxon>
        <taxon>Mamiellales</taxon>
        <taxon>Mamiellaceae</taxon>
        <taxon>Micromonas</taxon>
    </lineage>
</organism>
<evidence type="ECO:0000256" key="3">
    <source>
        <dbReference type="SAM" id="MobiDB-lite"/>
    </source>
</evidence>
<feature type="compositionally biased region" description="Low complexity" evidence="3">
    <location>
        <begin position="54"/>
        <end position="79"/>
    </location>
</feature>
<feature type="region of interest" description="Disordered" evidence="3">
    <location>
        <begin position="1"/>
        <end position="79"/>
    </location>
</feature>
<dbReference type="OMA" id="CARDIYD"/>
<dbReference type="CDD" id="cd04301">
    <property type="entry name" value="NAT_SF"/>
    <property type="match status" value="1"/>
</dbReference>
<dbReference type="InParanoid" id="C1EHD7"/>
<reference evidence="5 6" key="1">
    <citation type="journal article" date="2009" name="Science">
        <title>Green evolution and dynamic adaptations revealed by genomes of the marine picoeukaryotes Micromonas.</title>
        <authorList>
            <person name="Worden A.Z."/>
            <person name="Lee J.H."/>
            <person name="Mock T."/>
            <person name="Rouze P."/>
            <person name="Simmons M.P."/>
            <person name="Aerts A.L."/>
            <person name="Allen A.E."/>
            <person name="Cuvelier M.L."/>
            <person name="Derelle E."/>
            <person name="Everett M.V."/>
            <person name="Foulon E."/>
            <person name="Grimwood J."/>
            <person name="Gundlach H."/>
            <person name="Henrissat B."/>
            <person name="Napoli C."/>
            <person name="McDonald S.M."/>
            <person name="Parker M.S."/>
            <person name="Rombauts S."/>
            <person name="Salamov A."/>
            <person name="Von Dassow P."/>
            <person name="Badger J.H."/>
            <person name="Coutinho P.M."/>
            <person name="Demir E."/>
            <person name="Dubchak I."/>
            <person name="Gentemann C."/>
            <person name="Eikrem W."/>
            <person name="Gready J.E."/>
            <person name="John U."/>
            <person name="Lanier W."/>
            <person name="Lindquist E.A."/>
            <person name="Lucas S."/>
            <person name="Mayer K.F."/>
            <person name="Moreau H."/>
            <person name="Not F."/>
            <person name="Otillar R."/>
            <person name="Panaud O."/>
            <person name="Pangilinan J."/>
            <person name="Paulsen I."/>
            <person name="Piegu B."/>
            <person name="Poliakov A."/>
            <person name="Robbens S."/>
            <person name="Schmutz J."/>
            <person name="Toulza E."/>
            <person name="Wyss T."/>
            <person name="Zelensky A."/>
            <person name="Zhou K."/>
            <person name="Armbrust E.V."/>
            <person name="Bhattacharya D."/>
            <person name="Goodenough U.W."/>
            <person name="Van de Peer Y."/>
            <person name="Grigoriev I.V."/>
        </authorList>
    </citation>
    <scope>NUCLEOTIDE SEQUENCE [LARGE SCALE GENOMIC DNA]</scope>
    <source>
        <strain evidence="6">RCC299 / NOUM17</strain>
    </source>
</reference>
<keyword evidence="6" id="KW-1185">Reference proteome</keyword>
<dbReference type="GO" id="GO:0005737">
    <property type="term" value="C:cytoplasm"/>
    <property type="evidence" value="ECO:0007669"/>
    <property type="project" value="TreeGrafter"/>
</dbReference>
<dbReference type="KEGG" id="mis:MICPUN_64188"/>
<feature type="compositionally biased region" description="Pro residues" evidence="3">
    <location>
        <begin position="1"/>
        <end position="13"/>
    </location>
</feature>
<dbReference type="PANTHER" id="PTHR43626:SF4">
    <property type="entry name" value="GCN5-RELATED N-ACETYLTRANSFERASE 2, CHLOROPLASTIC"/>
    <property type="match status" value="1"/>
</dbReference>
<keyword evidence="1" id="KW-0808">Transferase</keyword>
<dbReference type="InterPro" id="IPR045039">
    <property type="entry name" value="NSI-like"/>
</dbReference>
<dbReference type="STRING" id="296587.C1EHD7"/>
<evidence type="ECO:0000259" key="4">
    <source>
        <dbReference type="PROSITE" id="PS51186"/>
    </source>
</evidence>
<dbReference type="SUPFAM" id="SSF55729">
    <property type="entry name" value="Acyl-CoA N-acyltransferases (Nat)"/>
    <property type="match status" value="1"/>
</dbReference>
<dbReference type="eggNOG" id="ENOG502R34N">
    <property type="taxonomic scope" value="Eukaryota"/>
</dbReference>
<dbReference type="Gene3D" id="3.40.630.30">
    <property type="match status" value="1"/>
</dbReference>
<dbReference type="InterPro" id="IPR000182">
    <property type="entry name" value="GNAT_dom"/>
</dbReference>
<dbReference type="GO" id="GO:0006048">
    <property type="term" value="P:UDP-N-acetylglucosamine biosynthetic process"/>
    <property type="evidence" value="ECO:0007669"/>
    <property type="project" value="UniProtKB-UniPathway"/>
</dbReference>
<evidence type="ECO:0000256" key="2">
    <source>
        <dbReference type="ARBA" id="ARBA00023315"/>
    </source>
</evidence>
<evidence type="ECO:0000313" key="6">
    <source>
        <dbReference type="Proteomes" id="UP000002009"/>
    </source>
</evidence>
<dbReference type="UniPathway" id="UPA00113">
    <property type="reaction ID" value="UER00529"/>
</dbReference>
<feature type="domain" description="N-acetyltransferase" evidence="4">
    <location>
        <begin position="171"/>
        <end position="257"/>
    </location>
</feature>
<dbReference type="GO" id="GO:0008080">
    <property type="term" value="F:N-acetyltransferase activity"/>
    <property type="evidence" value="ECO:0007669"/>
    <property type="project" value="InterPro"/>
</dbReference>
<dbReference type="Pfam" id="PF00583">
    <property type="entry name" value="Acetyltransf_1"/>
    <property type="match status" value="1"/>
</dbReference>
<evidence type="ECO:0000256" key="1">
    <source>
        <dbReference type="ARBA" id="ARBA00022679"/>
    </source>
</evidence>